<name>A0A1F8AYJ2_9BACT</name>
<dbReference type="Pfam" id="PF00535">
    <property type="entry name" value="Glycos_transf_2"/>
    <property type="match status" value="1"/>
</dbReference>
<sequence>MFLSVVIPAYNEERNLKRGVLDLVYDFLSRQDFSWEVLIVDDGSLDNTVRVVEEYCRSHNGFRVLKEPHRGKGGTVIAGMLKAQGEYVLFTDMDQATPISEIEKFFPKFEKGSDIVIGSRTGREGAPLLRKLMALGFSILRTIILRLPYSDTQCGFKAFKKEAARKIFERIKVFNDKKIAKGAAVTAGFDLEILYIARKLKLKVSEVNVNWYHKETERINPLKDSWEGLRDLIEVRINALRGRYKIKE</sequence>
<dbReference type="GO" id="GO:0004581">
    <property type="term" value="F:dolichyl-phosphate beta-glucosyltransferase activity"/>
    <property type="evidence" value="ECO:0007669"/>
    <property type="project" value="UniProtKB-EC"/>
</dbReference>
<dbReference type="STRING" id="1802513.A3E46_01555"/>
<dbReference type="InterPro" id="IPR029044">
    <property type="entry name" value="Nucleotide-diphossugar_trans"/>
</dbReference>
<dbReference type="SUPFAM" id="SSF53448">
    <property type="entry name" value="Nucleotide-diphospho-sugar transferases"/>
    <property type="match status" value="1"/>
</dbReference>
<proteinExistence type="inferred from homology"/>
<reference evidence="14 15" key="1">
    <citation type="journal article" date="2016" name="Nat. Commun.">
        <title>Thousands of microbial genomes shed light on interconnected biogeochemical processes in an aquifer system.</title>
        <authorList>
            <person name="Anantharaman K."/>
            <person name="Brown C.T."/>
            <person name="Hug L.A."/>
            <person name="Sharon I."/>
            <person name="Castelle C.J."/>
            <person name="Probst A.J."/>
            <person name="Thomas B.C."/>
            <person name="Singh A."/>
            <person name="Wilkins M.J."/>
            <person name="Karaoz U."/>
            <person name="Brodie E.L."/>
            <person name="Williams K.H."/>
            <person name="Hubbard S.S."/>
            <person name="Banfield J.F."/>
        </authorList>
    </citation>
    <scope>NUCLEOTIDE SEQUENCE [LARGE SCALE GENOMIC DNA]</scope>
</reference>
<evidence type="ECO:0000256" key="9">
    <source>
        <dbReference type="ARBA" id="ARBA00022968"/>
    </source>
</evidence>
<organism evidence="14 15">
    <name type="scientific">Candidatus Woesebacteria bacterium RIFCSPHIGHO2_12_FULL_46_16</name>
    <dbReference type="NCBI Taxonomy" id="1802513"/>
    <lineage>
        <taxon>Bacteria</taxon>
        <taxon>Candidatus Woeseibacteriota</taxon>
    </lineage>
</organism>
<accession>A0A1F8AYJ2</accession>
<dbReference type="PANTHER" id="PTHR10859">
    <property type="entry name" value="GLYCOSYL TRANSFERASE"/>
    <property type="match status" value="1"/>
</dbReference>
<keyword evidence="5" id="KW-0328">Glycosyltransferase</keyword>
<evidence type="ECO:0000256" key="1">
    <source>
        <dbReference type="ARBA" id="ARBA00004389"/>
    </source>
</evidence>
<dbReference type="Gene3D" id="3.90.550.10">
    <property type="entry name" value="Spore Coat Polysaccharide Biosynthesis Protein SpsA, Chain A"/>
    <property type="match status" value="1"/>
</dbReference>
<gene>
    <name evidence="14" type="ORF">A3E46_01555</name>
</gene>
<evidence type="ECO:0000256" key="12">
    <source>
        <dbReference type="ARBA" id="ARBA00045097"/>
    </source>
</evidence>
<comment type="caution">
    <text evidence="14">The sequence shown here is derived from an EMBL/GenBank/DDBJ whole genome shotgun (WGS) entry which is preliminary data.</text>
</comment>
<keyword evidence="6" id="KW-0808">Transferase</keyword>
<dbReference type="AlphaFoldDB" id="A0A1F8AYJ2"/>
<keyword evidence="11" id="KW-0472">Membrane</keyword>
<evidence type="ECO:0000256" key="5">
    <source>
        <dbReference type="ARBA" id="ARBA00022676"/>
    </source>
</evidence>
<dbReference type="CDD" id="cd04188">
    <property type="entry name" value="DPG_synthase"/>
    <property type="match status" value="1"/>
</dbReference>
<evidence type="ECO:0000313" key="14">
    <source>
        <dbReference type="EMBL" id="OGM56833.1"/>
    </source>
</evidence>
<keyword evidence="7" id="KW-0812">Transmembrane</keyword>
<comment type="similarity">
    <text evidence="3">Belongs to the glycosyltransferase 2 family.</text>
</comment>
<evidence type="ECO:0000256" key="6">
    <source>
        <dbReference type="ARBA" id="ARBA00022679"/>
    </source>
</evidence>
<comment type="subcellular location">
    <subcellularLocation>
        <location evidence="1">Endoplasmic reticulum membrane</location>
        <topology evidence="1">Single-pass membrane protein</topology>
    </subcellularLocation>
</comment>
<dbReference type="Proteomes" id="UP000178313">
    <property type="component" value="Unassembled WGS sequence"/>
</dbReference>
<keyword evidence="8" id="KW-0256">Endoplasmic reticulum</keyword>
<comment type="pathway">
    <text evidence="2">Protein modification; protein glycosylation.</text>
</comment>
<evidence type="ECO:0000259" key="13">
    <source>
        <dbReference type="Pfam" id="PF00535"/>
    </source>
</evidence>
<evidence type="ECO:0000313" key="15">
    <source>
        <dbReference type="Proteomes" id="UP000178313"/>
    </source>
</evidence>
<dbReference type="GO" id="GO:0006487">
    <property type="term" value="P:protein N-linked glycosylation"/>
    <property type="evidence" value="ECO:0007669"/>
    <property type="project" value="TreeGrafter"/>
</dbReference>
<evidence type="ECO:0000256" key="11">
    <source>
        <dbReference type="ARBA" id="ARBA00023136"/>
    </source>
</evidence>
<comment type="catalytic activity">
    <reaction evidence="12">
        <text>a di-trans,poly-cis-dolichyl phosphate + UDP-alpha-D-glucose = a di-trans,poly-cis-dolichyl beta-D-glucosyl phosphate + UDP</text>
        <dbReference type="Rhea" id="RHEA:15401"/>
        <dbReference type="Rhea" id="RHEA-COMP:19498"/>
        <dbReference type="Rhea" id="RHEA-COMP:19502"/>
        <dbReference type="ChEBI" id="CHEBI:57525"/>
        <dbReference type="ChEBI" id="CHEBI:57683"/>
        <dbReference type="ChEBI" id="CHEBI:58223"/>
        <dbReference type="ChEBI" id="CHEBI:58885"/>
        <dbReference type="EC" id="2.4.1.117"/>
    </reaction>
    <physiologicalReaction direction="left-to-right" evidence="12">
        <dbReference type="Rhea" id="RHEA:15402"/>
    </physiologicalReaction>
</comment>
<dbReference type="EMBL" id="MGGZ01000023">
    <property type="protein sequence ID" value="OGM56833.1"/>
    <property type="molecule type" value="Genomic_DNA"/>
</dbReference>
<protein>
    <recommendedName>
        <fullName evidence="4">dolichyl-phosphate beta-glucosyltransferase</fullName>
        <ecNumber evidence="4">2.4.1.117</ecNumber>
    </recommendedName>
</protein>
<evidence type="ECO:0000256" key="10">
    <source>
        <dbReference type="ARBA" id="ARBA00022989"/>
    </source>
</evidence>
<keyword evidence="9" id="KW-0735">Signal-anchor</keyword>
<evidence type="ECO:0000256" key="3">
    <source>
        <dbReference type="ARBA" id="ARBA00006739"/>
    </source>
</evidence>
<evidence type="ECO:0000256" key="2">
    <source>
        <dbReference type="ARBA" id="ARBA00004922"/>
    </source>
</evidence>
<keyword evidence="10" id="KW-1133">Transmembrane helix</keyword>
<dbReference type="InterPro" id="IPR001173">
    <property type="entry name" value="Glyco_trans_2-like"/>
</dbReference>
<evidence type="ECO:0000256" key="8">
    <source>
        <dbReference type="ARBA" id="ARBA00022824"/>
    </source>
</evidence>
<dbReference type="InterPro" id="IPR035518">
    <property type="entry name" value="DPG_synthase"/>
</dbReference>
<evidence type="ECO:0000256" key="4">
    <source>
        <dbReference type="ARBA" id="ARBA00012583"/>
    </source>
</evidence>
<feature type="domain" description="Glycosyltransferase 2-like" evidence="13">
    <location>
        <begin position="4"/>
        <end position="168"/>
    </location>
</feature>
<evidence type="ECO:0000256" key="7">
    <source>
        <dbReference type="ARBA" id="ARBA00022692"/>
    </source>
</evidence>
<dbReference type="EC" id="2.4.1.117" evidence="4"/>
<dbReference type="PANTHER" id="PTHR10859:SF91">
    <property type="entry name" value="DOLICHYL-PHOSPHATE BETA-GLUCOSYLTRANSFERASE"/>
    <property type="match status" value="1"/>
</dbReference>